<evidence type="ECO:0000313" key="2">
    <source>
        <dbReference type="Proteomes" id="UP000827986"/>
    </source>
</evidence>
<protein>
    <submittedName>
        <fullName evidence="1">Uncharacterized protein</fullName>
    </submittedName>
</protein>
<dbReference type="Proteomes" id="UP000827986">
    <property type="component" value="Unassembled WGS sequence"/>
</dbReference>
<gene>
    <name evidence="1" type="ORF">KIL84_020400</name>
</gene>
<accession>A0A9D4BB61</accession>
<name>A0A9D4BB61_9SAUR</name>
<evidence type="ECO:0000313" key="1">
    <source>
        <dbReference type="EMBL" id="KAH1187651.1"/>
    </source>
</evidence>
<keyword evidence="2" id="KW-1185">Reference proteome</keyword>
<proteinExistence type="predicted"/>
<reference evidence="1" key="1">
    <citation type="submission" date="2021-09" db="EMBL/GenBank/DDBJ databases">
        <title>The genome of Mauremys mutica provides insights into the evolution of semi-aquatic lifestyle.</title>
        <authorList>
            <person name="Gong S."/>
            <person name="Gao Y."/>
        </authorList>
    </citation>
    <scope>NUCLEOTIDE SEQUENCE</scope>
    <source>
        <strain evidence="1">MM-2020</strain>
        <tissue evidence="1">Muscle</tissue>
    </source>
</reference>
<dbReference type="AlphaFoldDB" id="A0A9D4BB61"/>
<sequence>MGNFILKDPLERVFAEHINYCSCVFKTGRNISQQKYIRKNCLCLLLKGRHHPMEESSVHSQKNTPSEWNLITDLCSFVPPILVGIANKKRALDIGMKDF</sequence>
<comment type="caution">
    <text evidence="1">The sequence shown here is derived from an EMBL/GenBank/DDBJ whole genome shotgun (WGS) entry which is preliminary data.</text>
</comment>
<organism evidence="1 2">
    <name type="scientific">Mauremys mutica</name>
    <name type="common">yellowpond turtle</name>
    <dbReference type="NCBI Taxonomy" id="74926"/>
    <lineage>
        <taxon>Eukaryota</taxon>
        <taxon>Metazoa</taxon>
        <taxon>Chordata</taxon>
        <taxon>Craniata</taxon>
        <taxon>Vertebrata</taxon>
        <taxon>Euteleostomi</taxon>
        <taxon>Archelosauria</taxon>
        <taxon>Testudinata</taxon>
        <taxon>Testudines</taxon>
        <taxon>Cryptodira</taxon>
        <taxon>Durocryptodira</taxon>
        <taxon>Testudinoidea</taxon>
        <taxon>Geoemydidae</taxon>
        <taxon>Geoemydinae</taxon>
        <taxon>Mauremys</taxon>
    </lineage>
</organism>
<dbReference type="EMBL" id="JAHDVG010000463">
    <property type="protein sequence ID" value="KAH1187651.1"/>
    <property type="molecule type" value="Genomic_DNA"/>
</dbReference>